<organism evidence="2 3">
    <name type="scientific">Paxillus involutus ATCC 200175</name>
    <dbReference type="NCBI Taxonomy" id="664439"/>
    <lineage>
        <taxon>Eukaryota</taxon>
        <taxon>Fungi</taxon>
        <taxon>Dikarya</taxon>
        <taxon>Basidiomycota</taxon>
        <taxon>Agaricomycotina</taxon>
        <taxon>Agaricomycetes</taxon>
        <taxon>Agaricomycetidae</taxon>
        <taxon>Boletales</taxon>
        <taxon>Paxilineae</taxon>
        <taxon>Paxillaceae</taxon>
        <taxon>Paxillus</taxon>
    </lineage>
</organism>
<name>A0A0C9T6F3_PAXIN</name>
<feature type="region of interest" description="Disordered" evidence="1">
    <location>
        <begin position="134"/>
        <end position="160"/>
    </location>
</feature>
<dbReference type="EMBL" id="KN819383">
    <property type="protein sequence ID" value="KIJ11290.1"/>
    <property type="molecule type" value="Genomic_DNA"/>
</dbReference>
<protein>
    <submittedName>
        <fullName evidence="2">Uncharacterized protein</fullName>
    </submittedName>
</protein>
<sequence length="160" mass="17458">MDFNSSPYTPPHYVAALMQTQFGGPWDYHQIAAASQRGFNGNWGPEDIIMMESFAQHSVYSDMDHPAYAAITTSGHDPHTQVATASTGHECAWLEKHSGCGERFDTVPELVTHTAVAHDVRGTAGRPLTCQWDTGRGPCQIPKGSLQTSPRKSPSHHTSL</sequence>
<dbReference type="HOGENOM" id="CLU_098736_0_0_1"/>
<dbReference type="Proteomes" id="UP000053647">
    <property type="component" value="Unassembled WGS sequence"/>
</dbReference>
<evidence type="ECO:0000313" key="2">
    <source>
        <dbReference type="EMBL" id="KIJ11290.1"/>
    </source>
</evidence>
<dbReference type="AlphaFoldDB" id="A0A0C9T6F3"/>
<reference evidence="3" key="2">
    <citation type="submission" date="2015-01" db="EMBL/GenBank/DDBJ databases">
        <title>Evolutionary Origins and Diversification of the Mycorrhizal Mutualists.</title>
        <authorList>
            <consortium name="DOE Joint Genome Institute"/>
            <consortium name="Mycorrhizal Genomics Consortium"/>
            <person name="Kohler A."/>
            <person name="Kuo A."/>
            <person name="Nagy L.G."/>
            <person name="Floudas D."/>
            <person name="Copeland A."/>
            <person name="Barry K.W."/>
            <person name="Cichocki N."/>
            <person name="Veneault-Fourrey C."/>
            <person name="LaButti K."/>
            <person name="Lindquist E.A."/>
            <person name="Lipzen A."/>
            <person name="Lundell T."/>
            <person name="Morin E."/>
            <person name="Murat C."/>
            <person name="Riley R."/>
            <person name="Ohm R."/>
            <person name="Sun H."/>
            <person name="Tunlid A."/>
            <person name="Henrissat B."/>
            <person name="Grigoriev I.V."/>
            <person name="Hibbett D.S."/>
            <person name="Martin F."/>
        </authorList>
    </citation>
    <scope>NUCLEOTIDE SEQUENCE [LARGE SCALE GENOMIC DNA]</scope>
    <source>
        <strain evidence="3">ATCC 200175</strain>
    </source>
</reference>
<evidence type="ECO:0000256" key="1">
    <source>
        <dbReference type="SAM" id="MobiDB-lite"/>
    </source>
</evidence>
<evidence type="ECO:0000313" key="3">
    <source>
        <dbReference type="Proteomes" id="UP000053647"/>
    </source>
</evidence>
<gene>
    <name evidence="2" type="ORF">PAXINDRAFT_15827</name>
</gene>
<accession>A0A0C9T6F3</accession>
<reference evidence="2 3" key="1">
    <citation type="submission" date="2014-06" db="EMBL/GenBank/DDBJ databases">
        <authorList>
            <consortium name="DOE Joint Genome Institute"/>
            <person name="Kuo A."/>
            <person name="Kohler A."/>
            <person name="Nagy L.G."/>
            <person name="Floudas D."/>
            <person name="Copeland A."/>
            <person name="Barry K.W."/>
            <person name="Cichocki N."/>
            <person name="Veneault-Fourrey C."/>
            <person name="LaButti K."/>
            <person name="Lindquist E.A."/>
            <person name="Lipzen A."/>
            <person name="Lundell T."/>
            <person name="Morin E."/>
            <person name="Murat C."/>
            <person name="Sun H."/>
            <person name="Tunlid A."/>
            <person name="Henrissat B."/>
            <person name="Grigoriev I.V."/>
            <person name="Hibbett D.S."/>
            <person name="Martin F."/>
            <person name="Nordberg H.P."/>
            <person name="Cantor M.N."/>
            <person name="Hua S.X."/>
        </authorList>
    </citation>
    <scope>NUCLEOTIDE SEQUENCE [LARGE SCALE GENOMIC DNA]</scope>
    <source>
        <strain evidence="2 3">ATCC 200175</strain>
    </source>
</reference>
<proteinExistence type="predicted"/>
<keyword evidence="3" id="KW-1185">Reference proteome</keyword>